<protein>
    <submittedName>
        <fullName evidence="2">Uncharacterized protein</fullName>
    </submittedName>
</protein>
<dbReference type="Proteomes" id="UP000434957">
    <property type="component" value="Unassembled WGS sequence"/>
</dbReference>
<evidence type="ECO:0000313" key="3">
    <source>
        <dbReference type="Proteomes" id="UP000434957"/>
    </source>
</evidence>
<evidence type="ECO:0000256" key="1">
    <source>
        <dbReference type="SAM" id="MobiDB-lite"/>
    </source>
</evidence>
<feature type="region of interest" description="Disordered" evidence="1">
    <location>
        <begin position="1"/>
        <end position="29"/>
    </location>
</feature>
<dbReference type="EMBL" id="QXFT01003506">
    <property type="protein sequence ID" value="KAE9285146.1"/>
    <property type="molecule type" value="Genomic_DNA"/>
</dbReference>
<comment type="caution">
    <text evidence="2">The sequence shown here is derived from an EMBL/GenBank/DDBJ whole genome shotgun (WGS) entry which is preliminary data.</text>
</comment>
<evidence type="ECO:0000313" key="2">
    <source>
        <dbReference type="EMBL" id="KAE9285146.1"/>
    </source>
</evidence>
<dbReference type="AlphaFoldDB" id="A0A6A4C724"/>
<accession>A0A6A4C724</accession>
<feature type="compositionally biased region" description="Basic and acidic residues" evidence="1">
    <location>
        <begin position="7"/>
        <end position="21"/>
    </location>
</feature>
<sequence length="96" mass="10750">MMNASRQIDEATAEDRSRECNRSSSTVSDRPLRQLGTLQKLWTPTQKELGVFTAYWVINAGLPHHAIASKDLKLLIQRATGDLDATIISASTYRDF</sequence>
<name>A0A6A4C724_9STRA</name>
<organism evidence="2 3">
    <name type="scientific">Phytophthora rubi</name>
    <dbReference type="NCBI Taxonomy" id="129364"/>
    <lineage>
        <taxon>Eukaryota</taxon>
        <taxon>Sar</taxon>
        <taxon>Stramenopiles</taxon>
        <taxon>Oomycota</taxon>
        <taxon>Peronosporomycetes</taxon>
        <taxon>Peronosporales</taxon>
        <taxon>Peronosporaceae</taxon>
        <taxon>Phytophthora</taxon>
    </lineage>
</organism>
<keyword evidence="3" id="KW-1185">Reference proteome</keyword>
<proteinExistence type="predicted"/>
<reference evidence="2 3" key="1">
    <citation type="submission" date="2018-08" db="EMBL/GenBank/DDBJ databases">
        <title>Genomic investigation of the strawberry pathogen Phytophthora fragariae indicates pathogenicity is determined by transcriptional variation in three key races.</title>
        <authorList>
            <person name="Adams T.M."/>
            <person name="Armitage A.D."/>
            <person name="Sobczyk M.K."/>
            <person name="Bates H.J."/>
            <person name="Dunwell J.M."/>
            <person name="Nellist C.F."/>
            <person name="Harrison R.J."/>
        </authorList>
    </citation>
    <scope>NUCLEOTIDE SEQUENCE [LARGE SCALE GENOMIC DNA]</scope>
    <source>
        <strain evidence="2 3">SCRP333</strain>
    </source>
</reference>
<gene>
    <name evidence="2" type="ORF">PR003_g26666</name>
</gene>